<dbReference type="PRINTS" id="PR00625">
    <property type="entry name" value="JDOMAIN"/>
</dbReference>
<proteinExistence type="predicted"/>
<dbReference type="SMART" id="SM00271">
    <property type="entry name" value="DnaJ"/>
    <property type="match status" value="1"/>
</dbReference>
<evidence type="ECO:0000313" key="2">
    <source>
        <dbReference type="EMBL" id="KAF8410906.1"/>
    </source>
</evidence>
<evidence type="ECO:0000259" key="1">
    <source>
        <dbReference type="PROSITE" id="PS50076"/>
    </source>
</evidence>
<evidence type="ECO:0000313" key="3">
    <source>
        <dbReference type="Proteomes" id="UP000655225"/>
    </source>
</evidence>
<dbReference type="InterPro" id="IPR001623">
    <property type="entry name" value="DnaJ_domain"/>
</dbReference>
<dbReference type="InterPro" id="IPR018253">
    <property type="entry name" value="DnaJ_domain_CS"/>
</dbReference>
<dbReference type="PROSITE" id="PS50076">
    <property type="entry name" value="DNAJ_2"/>
    <property type="match status" value="1"/>
</dbReference>
<name>A0A834ZPA7_TETSI</name>
<comment type="caution">
    <text evidence="2">The sequence shown here is derived from an EMBL/GenBank/DDBJ whole genome shotgun (WGS) entry which is preliminary data.</text>
</comment>
<dbReference type="CDD" id="cd06257">
    <property type="entry name" value="DnaJ"/>
    <property type="match status" value="1"/>
</dbReference>
<accession>A0A834ZPA7</accession>
<keyword evidence="3" id="KW-1185">Reference proteome</keyword>
<dbReference type="OrthoDB" id="445556at2759"/>
<dbReference type="PROSITE" id="PS00636">
    <property type="entry name" value="DNAJ_1"/>
    <property type="match status" value="1"/>
</dbReference>
<dbReference type="InterPro" id="IPR036869">
    <property type="entry name" value="J_dom_sf"/>
</dbReference>
<dbReference type="Proteomes" id="UP000655225">
    <property type="component" value="Unassembled WGS sequence"/>
</dbReference>
<reference evidence="2 3" key="1">
    <citation type="submission" date="2020-04" db="EMBL/GenBank/DDBJ databases">
        <title>Plant Genome Project.</title>
        <authorList>
            <person name="Zhang R.-G."/>
        </authorList>
    </citation>
    <scope>NUCLEOTIDE SEQUENCE [LARGE SCALE GENOMIC DNA]</scope>
    <source>
        <strain evidence="2">YNK0</strain>
        <tissue evidence="2">Leaf</tissue>
    </source>
</reference>
<dbReference type="OMA" id="RFSPGNC"/>
<dbReference type="PANTHER" id="PTHR45432:SF2">
    <property type="entry name" value="CHAPERONE PROTEIN DNAJ 11, CHLOROPLASTIC"/>
    <property type="match status" value="1"/>
</dbReference>
<dbReference type="AlphaFoldDB" id="A0A834ZPA7"/>
<protein>
    <recommendedName>
        <fullName evidence="1">J domain-containing protein</fullName>
    </recommendedName>
</protein>
<dbReference type="Pfam" id="PF00226">
    <property type="entry name" value="DnaJ"/>
    <property type="match status" value="1"/>
</dbReference>
<dbReference type="SUPFAM" id="SSF46565">
    <property type="entry name" value="Chaperone J-domain"/>
    <property type="match status" value="1"/>
</dbReference>
<dbReference type="EMBL" id="JABCRI010000002">
    <property type="protein sequence ID" value="KAF8410906.1"/>
    <property type="molecule type" value="Genomic_DNA"/>
</dbReference>
<sequence>MVGTITLPTGTLIPGNRLSSVGISRSHLTMPFGGRNAPITTIRAFAQTAVRVQTKVANLYQVLRIKETASPVEIKTAYRSLAKLYHPDAASSESDGGDFIEIHNAYATLSDPTARALYDQSISAGRRFRYSAGNRPGFCGSVRWETDQCW</sequence>
<dbReference type="PANTHER" id="PTHR45432">
    <property type="entry name" value="CHAPERONE PROTEIN DNAJ 11, CHLOROPLASTIC-LIKE"/>
    <property type="match status" value="1"/>
</dbReference>
<dbReference type="Gene3D" id="1.10.287.110">
    <property type="entry name" value="DnaJ domain"/>
    <property type="match status" value="1"/>
</dbReference>
<organism evidence="2 3">
    <name type="scientific">Tetracentron sinense</name>
    <name type="common">Spur-leaf</name>
    <dbReference type="NCBI Taxonomy" id="13715"/>
    <lineage>
        <taxon>Eukaryota</taxon>
        <taxon>Viridiplantae</taxon>
        <taxon>Streptophyta</taxon>
        <taxon>Embryophyta</taxon>
        <taxon>Tracheophyta</taxon>
        <taxon>Spermatophyta</taxon>
        <taxon>Magnoliopsida</taxon>
        <taxon>Trochodendrales</taxon>
        <taxon>Trochodendraceae</taxon>
        <taxon>Tetracentron</taxon>
    </lineage>
</organism>
<feature type="domain" description="J" evidence="1">
    <location>
        <begin position="58"/>
        <end position="122"/>
    </location>
</feature>
<gene>
    <name evidence="2" type="ORF">HHK36_003443</name>
</gene>